<keyword evidence="2" id="KW-0521">NADP</keyword>
<feature type="chain" id="PRO_5040377264" evidence="3">
    <location>
        <begin position="27"/>
        <end position="360"/>
    </location>
</feature>
<sequence>MSGMLTISKTFLCLVVLLIHATSGKGLSSTSQSKGQLLVIGATGTTGLRAIQGLMDAGYKPQQLRLLTRNANSEKCLALKNAGFEIAQADMEDLNSLRGQDLTTGCTGCYVHSTSSDIPELDKGEVPRAENLALVIGSEKNQIRHIVYNSAAAHEDHGVARITQKHDVENVFQNLVQTHNNKDDNGKLSFTALRCNIFMEELWKVYTRPTILKGRYPLPVRGKRKIYLISVRDLGKLAGSIIRNSGSNNPDEASSFTETINIAGDYLSAKEIAQAFGSAQGTPCEHYNPRLMTLKAWWKFPELYEQIRFIQTFTVQTDVEALKGRFPGMLTSFADFLEETQWGNKELSFSDFSNIANLKL</sequence>
<proteinExistence type="inferred from homology"/>
<name>A0A9N8DHJ6_9STRA</name>
<dbReference type="InterPro" id="IPR036291">
    <property type="entry name" value="NAD(P)-bd_dom_sf"/>
</dbReference>
<evidence type="ECO:0000313" key="6">
    <source>
        <dbReference type="Proteomes" id="UP001153069"/>
    </source>
</evidence>
<organism evidence="5 6">
    <name type="scientific">Seminavis robusta</name>
    <dbReference type="NCBI Taxonomy" id="568900"/>
    <lineage>
        <taxon>Eukaryota</taxon>
        <taxon>Sar</taxon>
        <taxon>Stramenopiles</taxon>
        <taxon>Ochrophyta</taxon>
        <taxon>Bacillariophyta</taxon>
        <taxon>Bacillariophyceae</taxon>
        <taxon>Bacillariophycidae</taxon>
        <taxon>Naviculales</taxon>
        <taxon>Naviculaceae</taxon>
        <taxon>Seminavis</taxon>
    </lineage>
</organism>
<dbReference type="InterPro" id="IPR008030">
    <property type="entry name" value="NmrA-like"/>
</dbReference>
<accession>A0A9N8DHJ6</accession>
<dbReference type="PANTHER" id="PTHR42748">
    <property type="entry name" value="NITROGEN METABOLITE REPRESSION PROTEIN NMRA FAMILY MEMBER"/>
    <property type="match status" value="1"/>
</dbReference>
<comment type="similarity">
    <text evidence="1">Belongs to the NmrA-type oxidoreductase family.</text>
</comment>
<evidence type="ECO:0000256" key="2">
    <source>
        <dbReference type="ARBA" id="ARBA00022857"/>
    </source>
</evidence>
<feature type="domain" description="NmrA-like" evidence="4">
    <location>
        <begin position="34"/>
        <end position="302"/>
    </location>
</feature>
<dbReference type="Gene3D" id="3.40.50.720">
    <property type="entry name" value="NAD(P)-binding Rossmann-like Domain"/>
    <property type="match status" value="1"/>
</dbReference>
<evidence type="ECO:0000259" key="4">
    <source>
        <dbReference type="Pfam" id="PF05368"/>
    </source>
</evidence>
<feature type="signal peptide" evidence="3">
    <location>
        <begin position="1"/>
        <end position="26"/>
    </location>
</feature>
<dbReference type="PANTHER" id="PTHR42748:SF32">
    <property type="entry name" value="NMRA-LIKE DOMAIN-CONTAINING PROTEIN"/>
    <property type="match status" value="1"/>
</dbReference>
<dbReference type="Proteomes" id="UP001153069">
    <property type="component" value="Unassembled WGS sequence"/>
</dbReference>
<evidence type="ECO:0000313" key="5">
    <source>
        <dbReference type="EMBL" id="CAB9503312.1"/>
    </source>
</evidence>
<dbReference type="AlphaFoldDB" id="A0A9N8DHJ6"/>
<dbReference type="EMBL" id="CAICTM010000161">
    <property type="protein sequence ID" value="CAB9503312.1"/>
    <property type="molecule type" value="Genomic_DNA"/>
</dbReference>
<evidence type="ECO:0000256" key="1">
    <source>
        <dbReference type="ARBA" id="ARBA00006328"/>
    </source>
</evidence>
<protein>
    <submittedName>
        <fullName evidence="5">NmrA-like family</fullName>
    </submittedName>
</protein>
<dbReference type="OrthoDB" id="9997102at2759"/>
<evidence type="ECO:0000256" key="3">
    <source>
        <dbReference type="SAM" id="SignalP"/>
    </source>
</evidence>
<gene>
    <name evidence="5" type="ORF">SEMRO_162_G072760.1</name>
</gene>
<keyword evidence="3" id="KW-0732">Signal</keyword>
<dbReference type="InterPro" id="IPR051164">
    <property type="entry name" value="NmrA-like_oxidored"/>
</dbReference>
<reference evidence="5" key="1">
    <citation type="submission" date="2020-06" db="EMBL/GenBank/DDBJ databases">
        <authorList>
            <consortium name="Plant Systems Biology data submission"/>
        </authorList>
    </citation>
    <scope>NUCLEOTIDE SEQUENCE</scope>
    <source>
        <strain evidence="5">D6</strain>
    </source>
</reference>
<dbReference type="Pfam" id="PF05368">
    <property type="entry name" value="NmrA"/>
    <property type="match status" value="1"/>
</dbReference>
<dbReference type="SUPFAM" id="SSF51735">
    <property type="entry name" value="NAD(P)-binding Rossmann-fold domains"/>
    <property type="match status" value="1"/>
</dbReference>
<comment type="caution">
    <text evidence="5">The sequence shown here is derived from an EMBL/GenBank/DDBJ whole genome shotgun (WGS) entry which is preliminary data.</text>
</comment>
<keyword evidence="6" id="KW-1185">Reference proteome</keyword>